<dbReference type="Proteomes" id="UP000188354">
    <property type="component" value="Chromosome LG05"/>
</dbReference>
<reference evidence="1 2" key="1">
    <citation type="journal article" date="2017" name="Plant Biotechnol. J.">
        <title>A comprehensive draft genome sequence for lupin (Lupinus angustifolius), an emerging health food: insights into plant-microbe interactions and legume evolution.</title>
        <authorList>
            <person name="Hane J.K."/>
            <person name="Ming Y."/>
            <person name="Kamphuis L.G."/>
            <person name="Nelson M.N."/>
            <person name="Garg G."/>
            <person name="Atkins C.A."/>
            <person name="Bayer P.E."/>
            <person name="Bravo A."/>
            <person name="Bringans S."/>
            <person name="Cannon S."/>
            <person name="Edwards D."/>
            <person name="Foley R."/>
            <person name="Gao L.L."/>
            <person name="Harrison M.J."/>
            <person name="Huang W."/>
            <person name="Hurgobin B."/>
            <person name="Li S."/>
            <person name="Liu C.W."/>
            <person name="McGrath A."/>
            <person name="Morahan G."/>
            <person name="Murray J."/>
            <person name="Weller J."/>
            <person name="Jian J."/>
            <person name="Singh K.B."/>
        </authorList>
    </citation>
    <scope>NUCLEOTIDE SEQUENCE [LARGE SCALE GENOMIC DNA]</scope>
    <source>
        <strain evidence="2">cv. Tanjil</strain>
        <tissue evidence="1">Whole plant</tissue>
    </source>
</reference>
<dbReference type="AlphaFoldDB" id="A0A1J7HG44"/>
<gene>
    <name evidence="1" type="ORF">TanjilG_31200</name>
</gene>
<evidence type="ECO:0000313" key="2">
    <source>
        <dbReference type="Proteomes" id="UP000188354"/>
    </source>
</evidence>
<dbReference type="Gramene" id="OIW11798">
    <property type="protein sequence ID" value="OIW11798"/>
    <property type="gene ID" value="TanjilG_31200"/>
</dbReference>
<protein>
    <submittedName>
        <fullName evidence="1">Uncharacterized protein</fullName>
    </submittedName>
</protein>
<keyword evidence="2" id="KW-1185">Reference proteome</keyword>
<name>A0A1J7HG44_LUPAN</name>
<proteinExistence type="predicted"/>
<sequence length="97" mass="10816">MTKTPWHTMTEMHMLPGSTMTETPWSTMTGTRMPVTEASRDILTEIRIEDALGTIRVISTITGNDTSNQYHDRIDISLNMFGIFKGVASSTSTDVFT</sequence>
<organism evidence="1 2">
    <name type="scientific">Lupinus angustifolius</name>
    <name type="common">Narrow-leaved blue lupine</name>
    <dbReference type="NCBI Taxonomy" id="3871"/>
    <lineage>
        <taxon>Eukaryota</taxon>
        <taxon>Viridiplantae</taxon>
        <taxon>Streptophyta</taxon>
        <taxon>Embryophyta</taxon>
        <taxon>Tracheophyta</taxon>
        <taxon>Spermatophyta</taxon>
        <taxon>Magnoliopsida</taxon>
        <taxon>eudicotyledons</taxon>
        <taxon>Gunneridae</taxon>
        <taxon>Pentapetalae</taxon>
        <taxon>rosids</taxon>
        <taxon>fabids</taxon>
        <taxon>Fabales</taxon>
        <taxon>Fabaceae</taxon>
        <taxon>Papilionoideae</taxon>
        <taxon>50 kb inversion clade</taxon>
        <taxon>genistoids sensu lato</taxon>
        <taxon>core genistoids</taxon>
        <taxon>Genisteae</taxon>
        <taxon>Lupinus</taxon>
    </lineage>
</organism>
<accession>A0A1J7HG44</accession>
<dbReference type="EMBL" id="CM007365">
    <property type="protein sequence ID" value="OIW11798.1"/>
    <property type="molecule type" value="Genomic_DNA"/>
</dbReference>
<evidence type="ECO:0000313" key="1">
    <source>
        <dbReference type="EMBL" id="OIW11798.1"/>
    </source>
</evidence>